<evidence type="ECO:0000313" key="3">
    <source>
        <dbReference type="Proteomes" id="UP000694892"/>
    </source>
</evidence>
<proteinExistence type="predicted"/>
<dbReference type="AlphaFoldDB" id="A0A974HA73"/>
<protein>
    <submittedName>
        <fullName evidence="2">Uncharacterized protein</fullName>
    </submittedName>
</protein>
<dbReference type="EMBL" id="CM004479">
    <property type="protein sequence ID" value="OCT70532.1"/>
    <property type="molecule type" value="Genomic_DNA"/>
</dbReference>
<accession>A0A974HA73</accession>
<sequence>MSTLKKKTNTIQVQNPFGCDDEGKVPDEGEGAMWEKNPANPEISNSCCHFTHHTILLRSLLQHTKRIKGAECLKKIESLI</sequence>
<evidence type="ECO:0000313" key="2">
    <source>
        <dbReference type="EMBL" id="OCT70532.1"/>
    </source>
</evidence>
<dbReference type="Proteomes" id="UP000694892">
    <property type="component" value="Chromosome 7S"/>
</dbReference>
<feature type="region of interest" description="Disordered" evidence="1">
    <location>
        <begin position="15"/>
        <end position="38"/>
    </location>
</feature>
<name>A0A974HA73_XENLA</name>
<reference evidence="3" key="1">
    <citation type="journal article" date="2016" name="Nature">
        <title>Genome evolution in the allotetraploid frog Xenopus laevis.</title>
        <authorList>
            <person name="Session A.M."/>
            <person name="Uno Y."/>
            <person name="Kwon T."/>
            <person name="Chapman J.A."/>
            <person name="Toyoda A."/>
            <person name="Takahashi S."/>
            <person name="Fukui A."/>
            <person name="Hikosaka A."/>
            <person name="Suzuki A."/>
            <person name="Kondo M."/>
            <person name="van Heeringen S.J."/>
            <person name="Quigley I."/>
            <person name="Heinz S."/>
            <person name="Ogino H."/>
            <person name="Ochi H."/>
            <person name="Hellsten U."/>
            <person name="Lyons J.B."/>
            <person name="Simakov O."/>
            <person name="Putnam N."/>
            <person name="Stites J."/>
            <person name="Kuroki Y."/>
            <person name="Tanaka T."/>
            <person name="Michiue T."/>
            <person name="Watanabe M."/>
            <person name="Bogdanovic O."/>
            <person name="Lister R."/>
            <person name="Georgiou G."/>
            <person name="Paranjpe S.S."/>
            <person name="van Kruijsbergen I."/>
            <person name="Shu S."/>
            <person name="Carlson J."/>
            <person name="Kinoshita T."/>
            <person name="Ohta Y."/>
            <person name="Mawaribuchi S."/>
            <person name="Jenkins J."/>
            <person name="Grimwood J."/>
            <person name="Schmutz J."/>
            <person name="Mitros T."/>
            <person name="Mozaffari S.V."/>
            <person name="Suzuki Y."/>
            <person name="Haramoto Y."/>
            <person name="Yamamoto T.S."/>
            <person name="Takagi C."/>
            <person name="Heald R."/>
            <person name="Miller K."/>
            <person name="Haudenschild C."/>
            <person name="Kitzman J."/>
            <person name="Nakayama T."/>
            <person name="Izutsu Y."/>
            <person name="Robert J."/>
            <person name="Fortriede J."/>
            <person name="Burns K."/>
            <person name="Lotay V."/>
            <person name="Karimi K."/>
            <person name="Yasuoka Y."/>
            <person name="Dichmann D.S."/>
            <person name="Flajnik M.F."/>
            <person name="Houston D.W."/>
            <person name="Shendure J."/>
            <person name="DuPasquier L."/>
            <person name="Vize P.D."/>
            <person name="Zorn A.M."/>
            <person name="Ito M."/>
            <person name="Marcotte E.M."/>
            <person name="Wallingford J.B."/>
            <person name="Ito Y."/>
            <person name="Asashima M."/>
            <person name="Ueno N."/>
            <person name="Matsuda Y."/>
            <person name="Veenstra G.J."/>
            <person name="Fujiyama A."/>
            <person name="Harland R.M."/>
            <person name="Taira M."/>
            <person name="Rokhsar D.S."/>
        </authorList>
    </citation>
    <scope>NUCLEOTIDE SEQUENCE [LARGE SCALE GENOMIC DNA]</scope>
    <source>
        <strain evidence="3">J</strain>
    </source>
</reference>
<organism evidence="2 3">
    <name type="scientific">Xenopus laevis</name>
    <name type="common">African clawed frog</name>
    <dbReference type="NCBI Taxonomy" id="8355"/>
    <lineage>
        <taxon>Eukaryota</taxon>
        <taxon>Metazoa</taxon>
        <taxon>Chordata</taxon>
        <taxon>Craniata</taxon>
        <taxon>Vertebrata</taxon>
        <taxon>Euteleostomi</taxon>
        <taxon>Amphibia</taxon>
        <taxon>Batrachia</taxon>
        <taxon>Anura</taxon>
        <taxon>Pipoidea</taxon>
        <taxon>Pipidae</taxon>
        <taxon>Xenopodinae</taxon>
        <taxon>Xenopus</taxon>
        <taxon>Xenopus</taxon>
    </lineage>
</organism>
<gene>
    <name evidence="2" type="ORF">XELAEV_18037454mg</name>
</gene>
<evidence type="ECO:0000256" key="1">
    <source>
        <dbReference type="SAM" id="MobiDB-lite"/>
    </source>
</evidence>